<dbReference type="PROSITE" id="PS50011">
    <property type="entry name" value="PROTEIN_KINASE_DOM"/>
    <property type="match status" value="1"/>
</dbReference>
<evidence type="ECO:0000256" key="1">
    <source>
        <dbReference type="ARBA" id="ARBA00022527"/>
    </source>
</evidence>
<gene>
    <name evidence="7" type="ORF">BWQ96_02226</name>
</gene>
<dbReference type="OrthoDB" id="3608at2759"/>
<dbReference type="PANTHER" id="PTHR44329:SF298">
    <property type="entry name" value="MIXED LINEAGE KINASE DOMAIN-LIKE PROTEIN"/>
    <property type="match status" value="1"/>
</dbReference>
<dbReference type="STRING" id="448386.A0A2V3J138"/>
<sequence>MFTWSHPFRRRDKFRPTSAIAFCAATAVTNTPPAEIHLLRSFNNDFSQITLLSLTKTLKALRLDDPLFAEALFEIADVCNIGHVKCHHLLIFYALLRRLAFAPSAALKLALQEILYFIFTSAAGSEAATHLCWKQWHRFASKLGHTIGGSDSLPSEEAEYLLNRAWPRKSIMSSPSISFQGFVRMLRQYDGGMVLKLRAIGYLLTTCVIEKAHTHTEMPQWDVLVEDSRVLSQFITHTISLRMQPGGSAQLSELRSSLSGGSIPAVADSHQGLGVSNPDSDKLASPSASEPQLTPPEESVFADRRRGPAIRPKPFSYPLNSPQHMNVLGRRSNGTCKPSAVVSRSNDASGKKSPFHIDYSALTLGEKIGSGAYGDVYKGTFLMSPVAVKMFHVNISSRASSRQGGEGHSPTDVSRMSTMTKLQRFASINSQNKYCDFVREVEMMSVVRHPNLVLYMGVCGDPLSPLCIVCELFNGGSLYEYLHTESEFCPSVSVATQIGLGIGRGMFYLHSSEPSILHRDLKSTNVLLGERRAKDGAPHVVICDFGLCQLFGEDGEHTMGTASYMSPNVIRRECYEKQDDTYSFGVLLFEIFTGSVPFEGMGATQVMFQVASSGLRPSYKGEGEMIPARIGRLIERCWDEEKKKRPLFDEVISELELFESERVITHGTKGSSVGEAAMTCNSDKAKLDELQTTISSVSAGGA</sequence>
<keyword evidence="1" id="KW-0723">Serine/threonine-protein kinase</keyword>
<dbReference type="InterPro" id="IPR008271">
    <property type="entry name" value="Ser/Thr_kinase_AS"/>
</dbReference>
<name>A0A2V3J138_9FLOR</name>
<evidence type="ECO:0000256" key="3">
    <source>
        <dbReference type="ARBA" id="ARBA00022840"/>
    </source>
</evidence>
<dbReference type="PROSITE" id="PS00107">
    <property type="entry name" value="PROTEIN_KINASE_ATP"/>
    <property type="match status" value="1"/>
</dbReference>
<keyword evidence="8" id="KW-1185">Reference proteome</keyword>
<dbReference type="SMART" id="SM00220">
    <property type="entry name" value="S_TKc"/>
    <property type="match status" value="1"/>
</dbReference>
<evidence type="ECO:0000256" key="4">
    <source>
        <dbReference type="PROSITE-ProRule" id="PRU10141"/>
    </source>
</evidence>
<evidence type="ECO:0000313" key="8">
    <source>
        <dbReference type="Proteomes" id="UP000247409"/>
    </source>
</evidence>
<reference evidence="7 8" key="1">
    <citation type="journal article" date="2018" name="Mol. Biol. Evol.">
        <title>Analysis of the draft genome of the red seaweed Gracilariopsis chorda provides insights into genome size evolution in Rhodophyta.</title>
        <authorList>
            <person name="Lee J."/>
            <person name="Yang E.C."/>
            <person name="Graf L."/>
            <person name="Yang J.H."/>
            <person name="Qiu H."/>
            <person name="Zel Zion U."/>
            <person name="Chan C.X."/>
            <person name="Stephens T.G."/>
            <person name="Weber A.P.M."/>
            <person name="Boo G.H."/>
            <person name="Boo S.M."/>
            <person name="Kim K.M."/>
            <person name="Shin Y."/>
            <person name="Jung M."/>
            <person name="Lee S.J."/>
            <person name="Yim H.S."/>
            <person name="Lee J.H."/>
            <person name="Bhattacharya D."/>
            <person name="Yoon H.S."/>
        </authorList>
    </citation>
    <scope>NUCLEOTIDE SEQUENCE [LARGE SCALE GENOMIC DNA]</scope>
    <source>
        <strain evidence="7 8">SKKU-2015</strain>
        <tissue evidence="7">Whole body</tissue>
    </source>
</reference>
<evidence type="ECO:0000256" key="2">
    <source>
        <dbReference type="ARBA" id="ARBA00022741"/>
    </source>
</evidence>
<dbReference type="Proteomes" id="UP000247409">
    <property type="component" value="Unassembled WGS sequence"/>
</dbReference>
<keyword evidence="2 4" id="KW-0547">Nucleotide-binding</keyword>
<feature type="binding site" evidence="4">
    <location>
        <position position="389"/>
    </location>
    <ligand>
        <name>ATP</name>
        <dbReference type="ChEBI" id="CHEBI:30616"/>
    </ligand>
</feature>
<keyword evidence="7" id="KW-0418">Kinase</keyword>
<dbReference type="Gene3D" id="1.10.510.10">
    <property type="entry name" value="Transferase(Phosphotransferase) domain 1"/>
    <property type="match status" value="1"/>
</dbReference>
<dbReference type="InterPro" id="IPR001245">
    <property type="entry name" value="Ser-Thr/Tyr_kinase_cat_dom"/>
</dbReference>
<keyword evidence="3 4" id="KW-0067">ATP-binding</keyword>
<accession>A0A2V3J138</accession>
<dbReference type="EMBL" id="NBIV01000017">
    <property type="protein sequence ID" value="PXF48035.1"/>
    <property type="molecule type" value="Genomic_DNA"/>
</dbReference>
<dbReference type="GO" id="GO:0005524">
    <property type="term" value="F:ATP binding"/>
    <property type="evidence" value="ECO:0007669"/>
    <property type="project" value="UniProtKB-UniRule"/>
</dbReference>
<dbReference type="AlphaFoldDB" id="A0A2V3J138"/>
<dbReference type="InterPro" id="IPR011009">
    <property type="entry name" value="Kinase-like_dom_sf"/>
</dbReference>
<evidence type="ECO:0000256" key="5">
    <source>
        <dbReference type="SAM" id="MobiDB-lite"/>
    </source>
</evidence>
<dbReference type="InterPro" id="IPR017441">
    <property type="entry name" value="Protein_kinase_ATP_BS"/>
</dbReference>
<dbReference type="SUPFAM" id="SSF56112">
    <property type="entry name" value="Protein kinase-like (PK-like)"/>
    <property type="match status" value="1"/>
</dbReference>
<evidence type="ECO:0000259" key="6">
    <source>
        <dbReference type="PROSITE" id="PS50011"/>
    </source>
</evidence>
<dbReference type="PROSITE" id="PS00108">
    <property type="entry name" value="PROTEIN_KINASE_ST"/>
    <property type="match status" value="1"/>
</dbReference>
<keyword evidence="7" id="KW-0808">Transferase</keyword>
<proteinExistence type="predicted"/>
<dbReference type="Gene3D" id="3.30.200.20">
    <property type="entry name" value="Phosphorylase Kinase, domain 1"/>
    <property type="match status" value="2"/>
</dbReference>
<feature type="domain" description="Protein kinase" evidence="6">
    <location>
        <begin position="362"/>
        <end position="658"/>
    </location>
</feature>
<evidence type="ECO:0000313" key="7">
    <source>
        <dbReference type="EMBL" id="PXF48035.1"/>
    </source>
</evidence>
<dbReference type="GO" id="GO:0004674">
    <property type="term" value="F:protein serine/threonine kinase activity"/>
    <property type="evidence" value="ECO:0007669"/>
    <property type="project" value="UniProtKB-KW"/>
</dbReference>
<organism evidence="7 8">
    <name type="scientific">Gracilariopsis chorda</name>
    <dbReference type="NCBI Taxonomy" id="448386"/>
    <lineage>
        <taxon>Eukaryota</taxon>
        <taxon>Rhodophyta</taxon>
        <taxon>Florideophyceae</taxon>
        <taxon>Rhodymeniophycidae</taxon>
        <taxon>Gracilariales</taxon>
        <taxon>Gracilariaceae</taxon>
        <taxon>Gracilariopsis</taxon>
    </lineage>
</organism>
<feature type="region of interest" description="Disordered" evidence="5">
    <location>
        <begin position="266"/>
        <end position="306"/>
    </location>
</feature>
<dbReference type="InterPro" id="IPR000719">
    <property type="entry name" value="Prot_kinase_dom"/>
</dbReference>
<dbReference type="PANTHER" id="PTHR44329">
    <property type="entry name" value="SERINE/THREONINE-PROTEIN KINASE TNNI3K-RELATED"/>
    <property type="match status" value="1"/>
</dbReference>
<dbReference type="PRINTS" id="PR00109">
    <property type="entry name" value="TYRKINASE"/>
</dbReference>
<protein>
    <submittedName>
        <fullName evidence="7">Serine/threonine-protein kinase HT1</fullName>
    </submittedName>
</protein>
<comment type="caution">
    <text evidence="7">The sequence shown here is derived from an EMBL/GenBank/DDBJ whole genome shotgun (WGS) entry which is preliminary data.</text>
</comment>
<dbReference type="Pfam" id="PF07714">
    <property type="entry name" value="PK_Tyr_Ser-Thr"/>
    <property type="match status" value="1"/>
</dbReference>
<dbReference type="InterPro" id="IPR051681">
    <property type="entry name" value="Ser/Thr_Kinases-Pseudokinases"/>
</dbReference>
<dbReference type="CDD" id="cd13999">
    <property type="entry name" value="STKc_MAP3K-like"/>
    <property type="match status" value="1"/>
</dbReference>